<feature type="region of interest" description="Disordered" evidence="5">
    <location>
        <begin position="206"/>
        <end position="252"/>
    </location>
</feature>
<dbReference type="Pfam" id="PF00181">
    <property type="entry name" value="Ribosomal_L2_N"/>
    <property type="match status" value="1"/>
</dbReference>
<evidence type="ECO:0000256" key="2">
    <source>
        <dbReference type="ARBA" id="ARBA00022980"/>
    </source>
</evidence>
<evidence type="ECO:0000313" key="8">
    <source>
        <dbReference type="EMBL" id="AOV84679.1"/>
    </source>
</evidence>
<sequence length="277" mass="30651">MAIRFYKAYTPGTRNRSVSNFEELVRRKPYKQLTCKNLSRNGRNNKGIITSRGRGSAHKRLYRIIDFHRNKENSFGKVVSVEYDPNRNAYISLINYTDGEKRYVLHAWGVKVGDVPISGSEASVSNGNALPLTKIPLGTTIHNVEIIAGRGGQLVRAAGAAAKAVAKESCLATLRLPSGEVRLVPQHCLATVGRVGNIDINKKSLGKAGSRRRLGERPAVRGTAMNPVDHPHGGGEGRTPIGRKKPLTPWGHTALGRKSRRIKRYSNPFILRRRRIH</sequence>
<comment type="subcellular location">
    <subcellularLocation>
        <location evidence="4">Plastid</location>
        <location evidence="4">Chloroplast</location>
    </subcellularLocation>
</comment>
<dbReference type="EMBL" id="KU764518">
    <property type="protein sequence ID" value="AOV84679.1"/>
    <property type="molecule type" value="Genomic_DNA"/>
</dbReference>
<dbReference type="SMART" id="SM01382">
    <property type="entry name" value="Ribosomal_L2_C"/>
    <property type="match status" value="1"/>
</dbReference>
<dbReference type="SMART" id="SM01383">
    <property type="entry name" value="Ribosomal_L2"/>
    <property type="match status" value="1"/>
</dbReference>
<comment type="subunit">
    <text evidence="4">Part of the 50S ribosomal subunit.</text>
</comment>
<protein>
    <recommendedName>
        <fullName evidence="4">Large ribosomal subunit protein uL2c</fullName>
    </recommendedName>
</protein>
<dbReference type="SUPFAM" id="SSF50104">
    <property type="entry name" value="Translation proteins SH3-like domain"/>
    <property type="match status" value="1"/>
</dbReference>
<dbReference type="GO" id="GO:0009507">
    <property type="term" value="C:chloroplast"/>
    <property type="evidence" value="ECO:0007669"/>
    <property type="project" value="UniProtKB-SubCell"/>
</dbReference>
<keyword evidence="8" id="KW-0934">Plastid</keyword>
<dbReference type="PROSITE" id="PS00467">
    <property type="entry name" value="RIBOSOMAL_L2"/>
    <property type="match status" value="1"/>
</dbReference>
<evidence type="ECO:0000256" key="3">
    <source>
        <dbReference type="ARBA" id="ARBA00023274"/>
    </source>
</evidence>
<dbReference type="GO" id="GO:0003735">
    <property type="term" value="F:structural constituent of ribosome"/>
    <property type="evidence" value="ECO:0007669"/>
    <property type="project" value="InterPro"/>
</dbReference>
<dbReference type="HAMAP" id="MF_01320_B">
    <property type="entry name" value="Ribosomal_uL2_B"/>
    <property type="match status" value="1"/>
</dbReference>
<comment type="similarity">
    <text evidence="1 4">Belongs to the universal ribosomal protein uL2 family.</text>
</comment>
<dbReference type="InterPro" id="IPR012340">
    <property type="entry name" value="NA-bd_OB-fold"/>
</dbReference>
<reference evidence="8" key="1">
    <citation type="submission" date="2016-02" db="EMBL/GenBank/DDBJ databases">
        <title>Phylogenomics of the Schizaeales.</title>
        <authorList>
            <person name="Labiak P.H."/>
            <person name="Karol K.G."/>
        </authorList>
    </citation>
    <scope>NUCLEOTIDE SEQUENCE</scope>
</reference>
<evidence type="ECO:0000256" key="5">
    <source>
        <dbReference type="SAM" id="MobiDB-lite"/>
    </source>
</evidence>
<dbReference type="PANTHER" id="PTHR13691">
    <property type="entry name" value="RIBOSOMAL PROTEIN L2"/>
    <property type="match status" value="1"/>
</dbReference>
<evidence type="ECO:0000259" key="7">
    <source>
        <dbReference type="SMART" id="SM01383"/>
    </source>
</evidence>
<proteinExistence type="inferred from homology"/>
<gene>
    <name evidence="4 8" type="primary">rpl2</name>
</gene>
<dbReference type="Gene3D" id="4.10.950.10">
    <property type="entry name" value="Ribosomal protein L2, domain 3"/>
    <property type="match status" value="1"/>
</dbReference>
<dbReference type="GO" id="GO:0032543">
    <property type="term" value="P:mitochondrial translation"/>
    <property type="evidence" value="ECO:0007669"/>
    <property type="project" value="TreeGrafter"/>
</dbReference>
<dbReference type="InterPro" id="IPR022669">
    <property type="entry name" value="Ribosomal_uL2_C"/>
</dbReference>
<name>A0A1U7AFH4_9MONI</name>
<dbReference type="InterPro" id="IPR022666">
    <property type="entry name" value="Ribosomal_uL2_RNA-bd_dom"/>
</dbReference>
<dbReference type="GO" id="GO:0016740">
    <property type="term" value="F:transferase activity"/>
    <property type="evidence" value="ECO:0007669"/>
    <property type="project" value="InterPro"/>
</dbReference>
<dbReference type="InterPro" id="IPR022671">
    <property type="entry name" value="Ribosomal_uL2_CS"/>
</dbReference>
<dbReference type="InterPro" id="IPR008991">
    <property type="entry name" value="Translation_prot_SH3-like_sf"/>
</dbReference>
<dbReference type="FunFam" id="2.30.30.30:FF:000001">
    <property type="entry name" value="50S ribosomal protein L2"/>
    <property type="match status" value="1"/>
</dbReference>
<evidence type="ECO:0000256" key="1">
    <source>
        <dbReference type="ARBA" id="ARBA00005636"/>
    </source>
</evidence>
<evidence type="ECO:0000259" key="6">
    <source>
        <dbReference type="SMART" id="SM01382"/>
    </source>
</evidence>
<dbReference type="InterPro" id="IPR014726">
    <property type="entry name" value="Ribosomal_uL2_dom3"/>
</dbReference>
<feature type="domain" description="Large ribosomal subunit protein uL2 C-terminal" evidence="6">
    <location>
        <begin position="124"/>
        <end position="253"/>
    </location>
</feature>
<accession>A0A1U7AFH4</accession>
<dbReference type="SUPFAM" id="SSF50249">
    <property type="entry name" value="Nucleic acid-binding proteins"/>
    <property type="match status" value="1"/>
</dbReference>
<dbReference type="InterPro" id="IPR005880">
    <property type="entry name" value="Ribosomal_uL2_bac/org-type"/>
</dbReference>
<dbReference type="GO" id="GO:0005762">
    <property type="term" value="C:mitochondrial large ribosomal subunit"/>
    <property type="evidence" value="ECO:0007669"/>
    <property type="project" value="TreeGrafter"/>
</dbReference>
<evidence type="ECO:0000256" key="4">
    <source>
        <dbReference type="HAMAP-Rule" id="MF_01320"/>
    </source>
</evidence>
<keyword evidence="8" id="KW-0150">Chloroplast</keyword>
<dbReference type="Gene3D" id="2.40.50.140">
    <property type="entry name" value="Nucleic acid-binding proteins"/>
    <property type="match status" value="1"/>
</dbReference>
<feature type="domain" description="Large ribosomal subunit protein uL2 RNA-binding" evidence="7">
    <location>
        <begin position="42"/>
        <end position="118"/>
    </location>
</feature>
<dbReference type="PIRSF" id="PIRSF002158">
    <property type="entry name" value="Ribosomal_L2"/>
    <property type="match status" value="1"/>
</dbReference>
<keyword evidence="2 4" id="KW-0689">Ribosomal protein</keyword>
<dbReference type="InterPro" id="IPR002171">
    <property type="entry name" value="Ribosomal_uL2"/>
</dbReference>
<dbReference type="PANTHER" id="PTHR13691:SF5">
    <property type="entry name" value="LARGE RIBOSOMAL SUBUNIT PROTEIN UL2M"/>
    <property type="match status" value="1"/>
</dbReference>
<dbReference type="InterPro" id="IPR014722">
    <property type="entry name" value="Rib_uL2_dom2"/>
</dbReference>
<dbReference type="NCBIfam" id="TIGR01171">
    <property type="entry name" value="rplB_bact"/>
    <property type="match status" value="1"/>
</dbReference>
<dbReference type="FunFam" id="4.10.950.10:FF:000001">
    <property type="entry name" value="50S ribosomal protein L2"/>
    <property type="match status" value="1"/>
</dbReference>
<organism evidence="8">
    <name type="scientific">Actinostachys pennula</name>
    <dbReference type="NCBI Taxonomy" id="148577"/>
    <lineage>
        <taxon>Eukaryota</taxon>
        <taxon>Viridiplantae</taxon>
        <taxon>Streptophyta</taxon>
        <taxon>Embryophyta</taxon>
        <taxon>Tracheophyta</taxon>
        <taxon>Polypodiopsida</taxon>
        <taxon>Polypodiidae</taxon>
        <taxon>Schizaeales</taxon>
        <taxon>Schizaeaceae</taxon>
        <taxon>Actinostachys</taxon>
    </lineage>
</organism>
<dbReference type="Gene3D" id="2.30.30.30">
    <property type="match status" value="1"/>
</dbReference>
<geneLocation type="chloroplast" evidence="8"/>
<keyword evidence="3 4" id="KW-0687">Ribonucleoprotein</keyword>
<dbReference type="GO" id="GO:0019843">
    <property type="term" value="F:rRNA binding"/>
    <property type="evidence" value="ECO:0007669"/>
    <property type="project" value="UniProtKB-UniRule"/>
</dbReference>
<dbReference type="AlphaFoldDB" id="A0A1U7AFH4"/>
<dbReference type="Pfam" id="PF03947">
    <property type="entry name" value="Ribosomal_L2_C"/>
    <property type="match status" value="1"/>
</dbReference>